<sequence length="558" mass="62121">MDRLISATLDNVIRLCAADHYDYIVIGSGIGGGVLARSLVEDEKGDPKPRVLLIERGGLLLNTHCTNIASPRWHQESLEGPSMDNAMVYDELKGSFATVTSRSSEYVGGPVYGIGGRSTVWGLYTPMLAKSQLASFPAETRDYLNEEHYNKAYKLMTNDRGASITKPYPWLEYNVSDNTIAAFNRIRQKLNQSFPGGVDKEKFEPCPMAAEFTAREPGSRLYQTVMGGYSTTAWILEQAFNKSEYLNLLSRTRVVAINRAQPECQSNRVESLTVLDDRGKERIIPTRNATVILCAGTIDTATIALRSGLGENKFVGCGLTDHDIWGTRFIFRGGFTVNRINGQALRLQRMVKMKAVPETCGGEIDCLVNITINAPSFLGRDGDFPTQHINMKNEKVSEVQFMKEEAEALERTGTPTDKVMIQVVYCFPSALIDDNRVLNLPKPEATIQISKIDTSMYIHDMECLASRIMKQLRDPWAPGEQPPRVSRAPFGVVAHEVGTMRMGECREKSVVDNDLRVHGWENLFVCDLSVFPISPSSNPSITLAALAQRLAQHLKQKW</sequence>
<evidence type="ECO:0008006" key="11">
    <source>
        <dbReference type="Google" id="ProtNLM"/>
    </source>
</evidence>
<feature type="binding site" evidence="6">
    <location>
        <position position="366"/>
    </location>
    <ligand>
        <name>substrate</name>
    </ligand>
</feature>
<dbReference type="InParanoid" id="A0A7C8N1F5"/>
<dbReference type="GO" id="GO:0016614">
    <property type="term" value="F:oxidoreductase activity, acting on CH-OH group of donors"/>
    <property type="evidence" value="ECO:0007669"/>
    <property type="project" value="InterPro"/>
</dbReference>
<evidence type="ECO:0000256" key="2">
    <source>
        <dbReference type="ARBA" id="ARBA00010790"/>
    </source>
</evidence>
<feature type="binding site" evidence="6">
    <location>
        <position position="111"/>
    </location>
    <ligand>
        <name>FAD</name>
        <dbReference type="ChEBI" id="CHEBI:57692"/>
    </ligand>
</feature>
<proteinExistence type="inferred from homology"/>
<accession>A0A7C8N1F5</accession>
<keyword evidence="4 6" id="KW-0274">FAD</keyword>
<dbReference type="SUPFAM" id="SSF51905">
    <property type="entry name" value="FAD/NAD(P)-binding domain"/>
    <property type="match status" value="1"/>
</dbReference>
<keyword evidence="5" id="KW-0560">Oxidoreductase</keyword>
<dbReference type="PANTHER" id="PTHR42784:SF1">
    <property type="entry name" value="PYRANOSE 2-OXIDASE"/>
    <property type="match status" value="1"/>
</dbReference>
<feature type="domain" description="Glucose-methanol-choline oxidoreductase C-terminal" evidence="8">
    <location>
        <begin position="490"/>
        <end position="547"/>
    </location>
</feature>
<evidence type="ECO:0000256" key="5">
    <source>
        <dbReference type="ARBA" id="ARBA00023002"/>
    </source>
</evidence>
<evidence type="ECO:0000256" key="1">
    <source>
        <dbReference type="ARBA" id="ARBA00001974"/>
    </source>
</evidence>
<comment type="caution">
    <text evidence="9">The sequence shown here is derived from an EMBL/GenBank/DDBJ whole genome shotgun (WGS) entry which is preliminary data.</text>
</comment>
<dbReference type="AlphaFoldDB" id="A0A7C8N1F5"/>
<dbReference type="Pfam" id="PF05199">
    <property type="entry name" value="GMC_oxred_C"/>
    <property type="match status" value="1"/>
</dbReference>
<evidence type="ECO:0000313" key="10">
    <source>
        <dbReference type="Proteomes" id="UP000481858"/>
    </source>
</evidence>
<dbReference type="Proteomes" id="UP000481858">
    <property type="component" value="Unassembled WGS sequence"/>
</dbReference>
<name>A0A7C8N1F5_9PEZI</name>
<feature type="domain" description="Glucose-methanol-choline oxidoreductase N-terminal" evidence="7">
    <location>
        <begin position="232"/>
        <end position="322"/>
    </location>
</feature>
<evidence type="ECO:0000259" key="7">
    <source>
        <dbReference type="Pfam" id="PF00732"/>
    </source>
</evidence>
<evidence type="ECO:0000256" key="3">
    <source>
        <dbReference type="ARBA" id="ARBA00022630"/>
    </source>
</evidence>
<comment type="similarity">
    <text evidence="2">Belongs to the GMC oxidoreductase family.</text>
</comment>
<keyword evidence="3" id="KW-0285">Flavoprotein</keyword>
<dbReference type="GO" id="GO:0050660">
    <property type="term" value="F:flavin adenine dinucleotide binding"/>
    <property type="evidence" value="ECO:0007669"/>
    <property type="project" value="InterPro"/>
</dbReference>
<dbReference type="Pfam" id="PF00732">
    <property type="entry name" value="GMC_oxred_N"/>
    <property type="match status" value="1"/>
</dbReference>
<dbReference type="EMBL" id="WUBL01000162">
    <property type="protein sequence ID" value="KAF2964197.1"/>
    <property type="molecule type" value="Genomic_DNA"/>
</dbReference>
<dbReference type="InterPro" id="IPR036188">
    <property type="entry name" value="FAD/NAD-bd_sf"/>
</dbReference>
<reference evidence="9 10" key="1">
    <citation type="submission" date="2019-12" db="EMBL/GenBank/DDBJ databases">
        <title>Draft genome sequence of the ascomycete Xylaria multiplex DSM 110363.</title>
        <authorList>
            <person name="Buettner E."/>
            <person name="Kellner H."/>
        </authorList>
    </citation>
    <scope>NUCLEOTIDE SEQUENCE [LARGE SCALE GENOMIC DNA]</scope>
    <source>
        <strain evidence="9 10">DSM 110363</strain>
    </source>
</reference>
<keyword evidence="10" id="KW-1185">Reference proteome</keyword>
<protein>
    <recommendedName>
        <fullName evidence="11">Glucose-methanol-choline oxidoreductase C-terminal domain-containing protein</fullName>
    </recommendedName>
</protein>
<dbReference type="InterPro" id="IPR007867">
    <property type="entry name" value="GMC_OxRtase_C"/>
</dbReference>
<organism evidence="9 10">
    <name type="scientific">Xylaria multiplex</name>
    <dbReference type="NCBI Taxonomy" id="323545"/>
    <lineage>
        <taxon>Eukaryota</taxon>
        <taxon>Fungi</taxon>
        <taxon>Dikarya</taxon>
        <taxon>Ascomycota</taxon>
        <taxon>Pezizomycotina</taxon>
        <taxon>Sordariomycetes</taxon>
        <taxon>Xylariomycetidae</taxon>
        <taxon>Xylariales</taxon>
        <taxon>Xylariaceae</taxon>
        <taxon>Xylaria</taxon>
    </lineage>
</organism>
<evidence type="ECO:0000256" key="6">
    <source>
        <dbReference type="PIRSR" id="PIRSR000137-2"/>
    </source>
</evidence>
<evidence type="ECO:0000259" key="8">
    <source>
        <dbReference type="Pfam" id="PF05199"/>
    </source>
</evidence>
<dbReference type="InterPro" id="IPR012132">
    <property type="entry name" value="GMC_OxRdtase"/>
</dbReference>
<comment type="cofactor">
    <cofactor evidence="1 6">
        <name>FAD</name>
        <dbReference type="ChEBI" id="CHEBI:57692"/>
    </cofactor>
</comment>
<dbReference type="OrthoDB" id="167809at2759"/>
<evidence type="ECO:0000313" key="9">
    <source>
        <dbReference type="EMBL" id="KAF2964197.1"/>
    </source>
</evidence>
<dbReference type="PIRSF" id="PIRSF000137">
    <property type="entry name" value="Alcohol_oxidase"/>
    <property type="match status" value="1"/>
</dbReference>
<dbReference type="Gene3D" id="3.50.50.60">
    <property type="entry name" value="FAD/NAD(P)-binding domain"/>
    <property type="match status" value="2"/>
</dbReference>
<evidence type="ECO:0000256" key="4">
    <source>
        <dbReference type="ARBA" id="ARBA00022827"/>
    </source>
</evidence>
<dbReference type="InterPro" id="IPR051473">
    <property type="entry name" value="P2Ox-like"/>
</dbReference>
<gene>
    <name evidence="9" type="ORF">GQX73_g9371</name>
</gene>
<dbReference type="PANTHER" id="PTHR42784">
    <property type="entry name" value="PYRANOSE 2-OXIDASE"/>
    <property type="match status" value="1"/>
</dbReference>
<dbReference type="InterPro" id="IPR000172">
    <property type="entry name" value="GMC_OxRdtase_N"/>
</dbReference>
<feature type="binding site" evidence="6">
    <location>
        <position position="254"/>
    </location>
    <ligand>
        <name>FAD</name>
        <dbReference type="ChEBI" id="CHEBI:57692"/>
    </ligand>
</feature>